<gene>
    <name evidence="5" type="ORF">H340_23823</name>
</gene>
<dbReference type="InterPro" id="IPR003439">
    <property type="entry name" value="ABC_transporter-like_ATP-bd"/>
</dbReference>
<dbReference type="AlphaFoldDB" id="M2ZYX9"/>
<dbReference type="Pfam" id="PF00005">
    <property type="entry name" value="ABC_tran"/>
    <property type="match status" value="1"/>
</dbReference>
<dbReference type="PANTHER" id="PTHR43038:SF7">
    <property type="entry name" value="ABC TRANSPORT SYSTEM ATP-BINDING PROTEIN"/>
    <property type="match status" value="1"/>
</dbReference>
<dbReference type="GO" id="GO:0016887">
    <property type="term" value="F:ATP hydrolysis activity"/>
    <property type="evidence" value="ECO:0007669"/>
    <property type="project" value="InterPro"/>
</dbReference>
<organism evidence="5 6">
    <name type="scientific">Streptomyces mobaraensis (strain ATCC 29032 / DSM 40847 / JCM 4168 / NBRC 13819 / NCIMB 11159 / IPCR 16-22)</name>
    <dbReference type="NCBI Taxonomy" id="1223523"/>
    <lineage>
        <taxon>Bacteria</taxon>
        <taxon>Bacillati</taxon>
        <taxon>Actinomycetota</taxon>
        <taxon>Actinomycetes</taxon>
        <taxon>Kitasatosporales</taxon>
        <taxon>Streptomycetaceae</taxon>
        <taxon>Streptomyces</taxon>
    </lineage>
</organism>
<protein>
    <submittedName>
        <fullName evidence="5">ABC transporter</fullName>
    </submittedName>
</protein>
<feature type="domain" description="ABC transporter" evidence="4">
    <location>
        <begin position="38"/>
        <end position="246"/>
    </location>
</feature>
<dbReference type="SUPFAM" id="SSF52540">
    <property type="entry name" value="P-loop containing nucleoside triphosphate hydrolases"/>
    <property type="match status" value="1"/>
</dbReference>
<dbReference type="Proteomes" id="UP000011740">
    <property type="component" value="Unassembled WGS sequence"/>
</dbReference>
<name>M2ZYX9_STRM1</name>
<dbReference type="STRING" id="1223523.H340_23823"/>
<dbReference type="PROSITE" id="PS50893">
    <property type="entry name" value="ABC_TRANSPORTER_2"/>
    <property type="match status" value="1"/>
</dbReference>
<dbReference type="Gene3D" id="3.40.50.300">
    <property type="entry name" value="P-loop containing nucleotide triphosphate hydrolases"/>
    <property type="match status" value="1"/>
</dbReference>
<dbReference type="SMART" id="SM00382">
    <property type="entry name" value="AAA"/>
    <property type="match status" value="1"/>
</dbReference>
<reference evidence="5 6" key="1">
    <citation type="journal article" date="2013" name="Genome Announc.">
        <title>Whole-Genome Shotgun Assembly and Analysis of the Genome of Streptomyces mobaraensis DSM 40847, a Strain for Industrial Production of Microbial Transglutaminase.</title>
        <authorList>
            <person name="Yang H."/>
            <person name="He T."/>
            <person name="Wu W."/>
            <person name="Zhu W."/>
            <person name="Lu B."/>
            <person name="Sun W."/>
        </authorList>
    </citation>
    <scope>NUCLEOTIDE SEQUENCE [LARGE SCALE GENOMIC DNA]</scope>
    <source>
        <strain evidence="5 6">DSM 40847</strain>
    </source>
</reference>
<evidence type="ECO:0000313" key="5">
    <source>
        <dbReference type="EMBL" id="EME97973.1"/>
    </source>
</evidence>
<keyword evidence="2" id="KW-0067">ATP-binding</keyword>
<dbReference type="eggNOG" id="COG1131">
    <property type="taxonomic scope" value="Bacteria"/>
</dbReference>
<dbReference type="PATRIC" id="fig|1223523.3.peg.4841"/>
<keyword evidence="1" id="KW-0547">Nucleotide-binding</keyword>
<evidence type="ECO:0000256" key="3">
    <source>
        <dbReference type="SAM" id="MobiDB-lite"/>
    </source>
</evidence>
<dbReference type="GO" id="GO:0005524">
    <property type="term" value="F:ATP binding"/>
    <property type="evidence" value="ECO:0007669"/>
    <property type="project" value="UniProtKB-KW"/>
</dbReference>
<comment type="caution">
    <text evidence="5">The sequence shown here is derived from an EMBL/GenBank/DDBJ whole genome shotgun (WGS) entry which is preliminary data.</text>
</comment>
<dbReference type="PANTHER" id="PTHR43038">
    <property type="entry name" value="ATP-BINDING CASSETTE, SUB-FAMILY H, MEMBER 1"/>
    <property type="match status" value="1"/>
</dbReference>
<evidence type="ECO:0000313" key="6">
    <source>
        <dbReference type="Proteomes" id="UP000011740"/>
    </source>
</evidence>
<evidence type="ECO:0000256" key="2">
    <source>
        <dbReference type="ARBA" id="ARBA00022840"/>
    </source>
</evidence>
<evidence type="ECO:0000256" key="1">
    <source>
        <dbReference type="ARBA" id="ARBA00022741"/>
    </source>
</evidence>
<evidence type="ECO:0000259" key="4">
    <source>
        <dbReference type="PROSITE" id="PS50893"/>
    </source>
</evidence>
<sequence>MSSLRRPAEETACPSRTRRPRRPAPGATVPDAPAPAVLRVRGVRKAYGRHPVLRGIDLDLPAGCLAGVVGENGSGKTTLLRVLAGQTRPDRGTVECPGPVGYCPQETVLNPAFTVDQHLELFHVAYRLPDARRADELLDALRFTAYRHHRVGALSGGTRQKLNLVLALLHDPPLLLLDEPYQGFDWESYQRFWELAGELRAAGRSFLVVSHIAYDTARFDRLWRLENGRLAPGGRSGSGAGPAAEG</sequence>
<dbReference type="InterPro" id="IPR003593">
    <property type="entry name" value="AAA+_ATPase"/>
</dbReference>
<accession>M2ZYX9</accession>
<feature type="region of interest" description="Disordered" evidence="3">
    <location>
        <begin position="1"/>
        <end position="33"/>
    </location>
</feature>
<proteinExistence type="predicted"/>
<dbReference type="EMBL" id="AORZ01000094">
    <property type="protein sequence ID" value="EME97973.1"/>
    <property type="molecule type" value="Genomic_DNA"/>
</dbReference>
<dbReference type="InterPro" id="IPR027417">
    <property type="entry name" value="P-loop_NTPase"/>
</dbReference>